<proteinExistence type="predicted"/>
<dbReference type="InterPro" id="IPR055815">
    <property type="entry name" value="DUF7391"/>
</dbReference>
<protein>
    <submittedName>
        <fullName evidence="2">Tail assembly chaperone protein</fullName>
    </submittedName>
</protein>
<accession>A0AAU6R662</accession>
<reference evidence="2" key="1">
    <citation type="submission" date="2023-10" db="EMBL/GenBank/DDBJ databases">
        <title>Two new lytic phages for Micrococcus sp. strain 1402.</title>
        <authorList>
            <person name="Petrzik K."/>
        </authorList>
    </citation>
    <scope>NUCLEOTIDE SEQUENCE</scope>
</reference>
<feature type="region of interest" description="Disordered" evidence="1">
    <location>
        <begin position="1"/>
        <end position="24"/>
    </location>
</feature>
<sequence length="181" mass="19551">MPSRTAPKTETAPAVQTPAQPYAPTTWGMAAEDLTMPSGQLAQVRRVDLQSLIAAGVIHSLDSLTPMMRKFIDKAEGKRGAVDAKTTEAIMKNPEQLADLLRVVDKVVVHVVVAPAVQIAPNDATQRKAGAIYTDMIDLMDRMYIFQYATSGNRSLENFRLQPAEGVGDVSDGAEDGRPSE</sequence>
<evidence type="ECO:0000313" key="2">
    <source>
        <dbReference type="EMBL" id="WZE63469.1"/>
    </source>
</evidence>
<evidence type="ECO:0000256" key="1">
    <source>
        <dbReference type="SAM" id="MobiDB-lite"/>
    </source>
</evidence>
<dbReference type="Pfam" id="PF24117">
    <property type="entry name" value="DUF7391"/>
    <property type="match status" value="1"/>
</dbReference>
<organism evidence="2">
    <name type="scientific">Micrococcus phage Kurnik</name>
    <dbReference type="NCBI Taxonomy" id="3092208"/>
    <lineage>
        <taxon>Viruses</taxon>
        <taxon>Duplodnaviria</taxon>
        <taxon>Heunggongvirae</taxon>
        <taxon>Uroviricota</taxon>
        <taxon>Caudoviricetes</taxon>
    </lineage>
</organism>
<dbReference type="EMBL" id="OR756649">
    <property type="protein sequence ID" value="WZE63469.1"/>
    <property type="molecule type" value="Genomic_DNA"/>
</dbReference>
<name>A0AAU6R662_9CAUD</name>